<reference evidence="3 4" key="1">
    <citation type="submission" date="2024-12" db="EMBL/GenBank/DDBJ databases">
        <title>The unique morphological basis and parallel evolutionary history of personate flowers in Penstemon.</title>
        <authorList>
            <person name="Depatie T.H."/>
            <person name="Wessinger C.A."/>
        </authorList>
    </citation>
    <scope>NUCLEOTIDE SEQUENCE [LARGE SCALE GENOMIC DNA]</scope>
    <source>
        <strain evidence="3">WTNN_2</strain>
        <tissue evidence="3">Leaf</tissue>
    </source>
</reference>
<dbReference type="InterPro" id="IPR016040">
    <property type="entry name" value="NAD(P)-bd_dom"/>
</dbReference>
<evidence type="ECO:0000256" key="1">
    <source>
        <dbReference type="SAM" id="MobiDB-lite"/>
    </source>
</evidence>
<dbReference type="SUPFAM" id="SSF51735">
    <property type="entry name" value="NAD(P)-binding Rossmann-fold domains"/>
    <property type="match status" value="1"/>
</dbReference>
<comment type="caution">
    <text evidence="3">The sequence shown here is derived from an EMBL/GenBank/DDBJ whole genome shotgun (WGS) entry which is preliminary data.</text>
</comment>
<dbReference type="Proteomes" id="UP001634393">
    <property type="component" value="Unassembled WGS sequence"/>
</dbReference>
<feature type="compositionally biased region" description="Polar residues" evidence="1">
    <location>
        <begin position="30"/>
        <end position="39"/>
    </location>
</feature>
<dbReference type="Pfam" id="PF13460">
    <property type="entry name" value="NAD_binding_10"/>
    <property type="match status" value="1"/>
</dbReference>
<name>A0ABD3U4R2_9LAMI</name>
<accession>A0ABD3U4R2</accession>
<feature type="region of interest" description="Disordered" evidence="1">
    <location>
        <begin position="27"/>
        <end position="51"/>
    </location>
</feature>
<dbReference type="InterPro" id="IPR051207">
    <property type="entry name" value="ComplexI_NDUFA9_subunit"/>
</dbReference>
<dbReference type="FunFam" id="3.40.50.720:FF:000375">
    <property type="entry name" value="Uncharacterized protein, chloroplastic"/>
    <property type="match status" value="1"/>
</dbReference>
<evidence type="ECO:0000259" key="2">
    <source>
        <dbReference type="Pfam" id="PF13460"/>
    </source>
</evidence>
<evidence type="ECO:0000313" key="4">
    <source>
        <dbReference type="Proteomes" id="UP001634393"/>
    </source>
</evidence>
<gene>
    <name evidence="3" type="ORF">ACJIZ3_001713</name>
</gene>
<organism evidence="3 4">
    <name type="scientific">Penstemon smallii</name>
    <dbReference type="NCBI Taxonomy" id="265156"/>
    <lineage>
        <taxon>Eukaryota</taxon>
        <taxon>Viridiplantae</taxon>
        <taxon>Streptophyta</taxon>
        <taxon>Embryophyta</taxon>
        <taxon>Tracheophyta</taxon>
        <taxon>Spermatophyta</taxon>
        <taxon>Magnoliopsida</taxon>
        <taxon>eudicotyledons</taxon>
        <taxon>Gunneridae</taxon>
        <taxon>Pentapetalae</taxon>
        <taxon>asterids</taxon>
        <taxon>lamiids</taxon>
        <taxon>Lamiales</taxon>
        <taxon>Plantaginaceae</taxon>
        <taxon>Cheloneae</taxon>
        <taxon>Penstemon</taxon>
    </lineage>
</organism>
<feature type="domain" description="NAD(P)-binding" evidence="2">
    <location>
        <begin position="64"/>
        <end position="207"/>
    </location>
</feature>
<protein>
    <recommendedName>
        <fullName evidence="2">NAD(P)-binding domain-containing protein</fullName>
    </recommendedName>
</protein>
<proteinExistence type="predicted"/>
<dbReference type="EMBL" id="JBJXBP010000002">
    <property type="protein sequence ID" value="KAL3844310.1"/>
    <property type="molecule type" value="Genomic_DNA"/>
</dbReference>
<sequence length="288" mass="31041">MSRLIHHSKPYLSRFLSLASSRNGRFLSTGADTSHNNSTESDRVEEAETVNIPPPPTEKLLVLGGNGFVGSHVCKEALTRGLTVASLSRSGRSSIQDSWANNVIWHQGNLFSTDSWKDALKGVTSIISCVGGFGSNSFMYKVNGTANINAIRAASEEGVKRFVYVSAADYGVVNYVLRGYYEGKRASETELLTRYPYGGVILRPGFIYGTRRVGSMNLPLGVIGSPLEMVLKNAKGLKKVPLIGPLFTPPVNVTAVAKVAVRAATNPVFPPGVVDVYGILRYSQQKSA</sequence>
<dbReference type="PANTHER" id="PTHR12126">
    <property type="entry name" value="NADH-UBIQUINONE OXIDOREDUCTASE 39 KDA SUBUNIT-RELATED"/>
    <property type="match status" value="1"/>
</dbReference>
<keyword evidence="4" id="KW-1185">Reference proteome</keyword>
<dbReference type="Gene3D" id="3.40.50.720">
    <property type="entry name" value="NAD(P)-binding Rossmann-like Domain"/>
    <property type="match status" value="1"/>
</dbReference>
<dbReference type="InterPro" id="IPR036291">
    <property type="entry name" value="NAD(P)-bd_dom_sf"/>
</dbReference>
<dbReference type="AlphaFoldDB" id="A0ABD3U4R2"/>
<evidence type="ECO:0000313" key="3">
    <source>
        <dbReference type="EMBL" id="KAL3844310.1"/>
    </source>
</evidence>
<dbReference type="PANTHER" id="PTHR12126:SF16">
    <property type="entry name" value="MIOREX COMPLEX COMPONENT 2"/>
    <property type="match status" value="1"/>
</dbReference>